<dbReference type="InterPro" id="IPR013534">
    <property type="entry name" value="Starch_synth_cat_dom"/>
</dbReference>
<reference evidence="10" key="2">
    <citation type="journal article" date="2021" name="PeerJ">
        <title>Extensive microbial diversity within the chicken gut microbiome revealed by metagenomics and culture.</title>
        <authorList>
            <person name="Gilroy R."/>
            <person name="Ravi A."/>
            <person name="Getino M."/>
            <person name="Pursley I."/>
            <person name="Horton D.L."/>
            <person name="Alikhan N.F."/>
            <person name="Baker D."/>
            <person name="Gharbi K."/>
            <person name="Hall N."/>
            <person name="Watson M."/>
            <person name="Adriaenssens E.M."/>
            <person name="Foster-Nyarko E."/>
            <person name="Jarju S."/>
            <person name="Secka A."/>
            <person name="Antonio M."/>
            <person name="Oren A."/>
            <person name="Chaudhuri R.R."/>
            <person name="La Ragione R."/>
            <person name="Hildebrand F."/>
            <person name="Pallen M.J."/>
        </authorList>
    </citation>
    <scope>NUCLEOTIDE SEQUENCE</scope>
    <source>
        <strain evidence="10">ChiGjej1B1-22543</strain>
    </source>
</reference>
<dbReference type="PANTHER" id="PTHR45825">
    <property type="entry name" value="GRANULE-BOUND STARCH SYNTHASE 1, CHLOROPLASTIC/AMYLOPLASTIC"/>
    <property type="match status" value="1"/>
</dbReference>
<dbReference type="GO" id="GO:0005978">
    <property type="term" value="P:glycogen biosynthetic process"/>
    <property type="evidence" value="ECO:0007669"/>
    <property type="project" value="UniProtKB-UniRule"/>
</dbReference>
<evidence type="ECO:0000256" key="7">
    <source>
        <dbReference type="HAMAP-Rule" id="MF_00484"/>
    </source>
</evidence>
<evidence type="ECO:0000256" key="6">
    <source>
        <dbReference type="ARBA" id="ARBA00023056"/>
    </source>
</evidence>
<keyword evidence="6 7" id="KW-0320">Glycogen biosynthesis</keyword>
<dbReference type="Proteomes" id="UP000824070">
    <property type="component" value="Unassembled WGS sequence"/>
</dbReference>
<organism evidence="10 11">
    <name type="scientific">Candidatus Alloenteromonas pullicola</name>
    <dbReference type="NCBI Taxonomy" id="2840784"/>
    <lineage>
        <taxon>Bacteria</taxon>
        <taxon>Bacillati</taxon>
        <taxon>Bacillota</taxon>
        <taxon>Bacillota incertae sedis</taxon>
        <taxon>Candidatus Alloenteromonas</taxon>
    </lineage>
</organism>
<reference evidence="10" key="1">
    <citation type="submission" date="2020-10" db="EMBL/GenBank/DDBJ databases">
        <authorList>
            <person name="Gilroy R."/>
        </authorList>
    </citation>
    <scope>NUCLEOTIDE SEQUENCE</scope>
    <source>
        <strain evidence="10">ChiGjej1B1-22543</strain>
    </source>
</reference>
<comment type="pathway">
    <text evidence="7">Glycan biosynthesis; glycogen biosynthesis.</text>
</comment>
<dbReference type="GO" id="GO:0004373">
    <property type="term" value="F:alpha-1,4-glucan glucosyltransferase (UDP-glucose donor) activity"/>
    <property type="evidence" value="ECO:0007669"/>
    <property type="project" value="InterPro"/>
</dbReference>
<evidence type="ECO:0000256" key="5">
    <source>
        <dbReference type="ARBA" id="ARBA00022679"/>
    </source>
</evidence>
<dbReference type="SUPFAM" id="SSF53756">
    <property type="entry name" value="UDP-Glycosyltransferase/glycogen phosphorylase"/>
    <property type="match status" value="1"/>
</dbReference>
<comment type="similarity">
    <text evidence="3 7">Belongs to the glycosyltransferase 1 family. Bacterial/plant glycogen synthase subfamily.</text>
</comment>
<comment type="function">
    <text evidence="2 7">Synthesizes alpha-1,4-glucan chains using ADP-glucose.</text>
</comment>
<dbReference type="Pfam" id="PF08323">
    <property type="entry name" value="Glyco_transf_5"/>
    <property type="match status" value="1"/>
</dbReference>
<evidence type="ECO:0000259" key="8">
    <source>
        <dbReference type="Pfam" id="PF00534"/>
    </source>
</evidence>
<dbReference type="EC" id="2.4.1.21" evidence="7"/>
<keyword evidence="5 7" id="KW-0808">Transferase</keyword>
<evidence type="ECO:0000256" key="4">
    <source>
        <dbReference type="ARBA" id="ARBA00022676"/>
    </source>
</evidence>
<dbReference type="Pfam" id="PF00534">
    <property type="entry name" value="Glycos_transf_1"/>
    <property type="match status" value="1"/>
</dbReference>
<proteinExistence type="inferred from homology"/>
<evidence type="ECO:0000256" key="3">
    <source>
        <dbReference type="ARBA" id="ARBA00010281"/>
    </source>
</evidence>
<dbReference type="PANTHER" id="PTHR45825:SF11">
    <property type="entry name" value="ALPHA AMYLASE DOMAIN-CONTAINING PROTEIN"/>
    <property type="match status" value="1"/>
</dbReference>
<evidence type="ECO:0000256" key="1">
    <source>
        <dbReference type="ARBA" id="ARBA00001478"/>
    </source>
</evidence>
<comment type="caution">
    <text evidence="10">The sequence shown here is derived from an EMBL/GenBank/DDBJ whole genome shotgun (WGS) entry which is preliminary data.</text>
</comment>
<dbReference type="Gene3D" id="3.40.50.2000">
    <property type="entry name" value="Glycogen Phosphorylase B"/>
    <property type="match status" value="2"/>
</dbReference>
<dbReference type="GO" id="GO:0009011">
    <property type="term" value="F:alpha-1,4-glucan glucosyltransferase (ADP-glucose donor) activity"/>
    <property type="evidence" value="ECO:0007669"/>
    <property type="project" value="UniProtKB-UniRule"/>
</dbReference>
<keyword evidence="4 7" id="KW-0328">Glycosyltransferase</keyword>
<accession>A0A9D1LN67</accession>
<protein>
    <recommendedName>
        <fullName evidence="7">Glycogen synthase</fullName>
        <ecNumber evidence="7">2.4.1.21</ecNumber>
    </recommendedName>
    <alternativeName>
        <fullName evidence="7">Starch [bacterial glycogen] synthase</fullName>
    </alternativeName>
</protein>
<sequence>MRIAMIASESNPLCKTGGLADVVYSLSKQLAEDGEDVIVVLPFYSSIRDKGVRASYVGSYPVSLSWRHQNCDVYHCREGGVEFYLLDNHYYFGRSSLYGYLDDGERFAFFATAARGLFGYIGYQPDVIHCHDWQTGMIPCLVREQNAFDPTFAHAKFVFTIHNPAFKGIIDRYFLNDFYELSDELYFNGKVRFEGMVSTLKTGIVYSDYVTTVSPTHAKELLTEEGGFGLSGVLSDKGDRFLGIANGIDYGEWDPLHDKLIYANYSSSNVTSGKQKCRKRLFDVAGFEDNGGPVYGLVSRLTYQKGIDLVLSVGREICSRGGYIFALGSGEYRLEQGLEQLRREYPGNVCIYIGYSGERAHLIYSGADFFLMPSLFEPCGIGQMIAERYGTLPVARAVGGLCDTIDDGKTGFLFKDYDDGGLRYGVMKAEEAYLDKKRLLSLRRAAMKQDHSWKKAAAMYQKIYR</sequence>
<dbReference type="AlphaFoldDB" id="A0A9D1LN67"/>
<dbReference type="NCBIfam" id="TIGR02095">
    <property type="entry name" value="glgA"/>
    <property type="match status" value="1"/>
</dbReference>
<feature type="domain" description="Glycosyl transferase family 1" evidence="8">
    <location>
        <begin position="289"/>
        <end position="433"/>
    </location>
</feature>
<evidence type="ECO:0000313" key="10">
    <source>
        <dbReference type="EMBL" id="HIU44969.1"/>
    </source>
</evidence>
<dbReference type="EMBL" id="DVMV01000012">
    <property type="protein sequence ID" value="HIU44969.1"/>
    <property type="molecule type" value="Genomic_DNA"/>
</dbReference>
<feature type="domain" description="Starch synthase catalytic" evidence="9">
    <location>
        <begin position="2"/>
        <end position="235"/>
    </location>
</feature>
<name>A0A9D1LN67_9FIRM</name>
<evidence type="ECO:0000313" key="11">
    <source>
        <dbReference type="Proteomes" id="UP000824070"/>
    </source>
</evidence>
<feature type="binding site" evidence="7">
    <location>
        <position position="15"/>
    </location>
    <ligand>
        <name>ADP-alpha-D-glucose</name>
        <dbReference type="ChEBI" id="CHEBI:57498"/>
    </ligand>
</feature>
<evidence type="ECO:0000259" key="9">
    <source>
        <dbReference type="Pfam" id="PF08323"/>
    </source>
</evidence>
<dbReference type="InterPro" id="IPR001296">
    <property type="entry name" value="Glyco_trans_1"/>
</dbReference>
<dbReference type="HAMAP" id="MF_00484">
    <property type="entry name" value="Glycogen_synth"/>
    <property type="match status" value="1"/>
</dbReference>
<dbReference type="CDD" id="cd03791">
    <property type="entry name" value="GT5_Glycogen_synthase_DULL1-like"/>
    <property type="match status" value="1"/>
</dbReference>
<comment type="catalytic activity">
    <reaction evidence="1 7">
        <text>[(1-&gt;4)-alpha-D-glucosyl](n) + ADP-alpha-D-glucose = [(1-&gt;4)-alpha-D-glucosyl](n+1) + ADP + H(+)</text>
        <dbReference type="Rhea" id="RHEA:18189"/>
        <dbReference type="Rhea" id="RHEA-COMP:9584"/>
        <dbReference type="Rhea" id="RHEA-COMP:9587"/>
        <dbReference type="ChEBI" id="CHEBI:15378"/>
        <dbReference type="ChEBI" id="CHEBI:15444"/>
        <dbReference type="ChEBI" id="CHEBI:57498"/>
        <dbReference type="ChEBI" id="CHEBI:456216"/>
        <dbReference type="EC" id="2.4.1.21"/>
    </reaction>
</comment>
<evidence type="ECO:0000256" key="2">
    <source>
        <dbReference type="ARBA" id="ARBA00002764"/>
    </source>
</evidence>
<gene>
    <name evidence="7" type="primary">glgA</name>
    <name evidence="10" type="ORF">IAC52_01590</name>
</gene>
<dbReference type="InterPro" id="IPR011835">
    <property type="entry name" value="GS/SS"/>
</dbReference>